<keyword evidence="1" id="KW-0378">Hydrolase</keyword>
<proteinExistence type="predicted"/>
<organism evidence="3 4">
    <name type="scientific">Micromonospora citrea</name>
    <dbReference type="NCBI Taxonomy" id="47855"/>
    <lineage>
        <taxon>Bacteria</taxon>
        <taxon>Bacillati</taxon>
        <taxon>Actinomycetota</taxon>
        <taxon>Actinomycetes</taxon>
        <taxon>Micromonosporales</taxon>
        <taxon>Micromonosporaceae</taxon>
        <taxon>Micromonospora</taxon>
    </lineage>
</organism>
<evidence type="ECO:0000259" key="2">
    <source>
        <dbReference type="Pfam" id="PF00857"/>
    </source>
</evidence>
<protein>
    <submittedName>
        <fullName evidence="3">Nicotinamidase-related amidase</fullName>
    </submittedName>
</protein>
<dbReference type="InterPro" id="IPR050272">
    <property type="entry name" value="Isochorismatase-like_hydrls"/>
</dbReference>
<dbReference type="STRING" id="47855.GA0070606_5564"/>
<dbReference type="Proteomes" id="UP000199001">
    <property type="component" value="Unassembled WGS sequence"/>
</dbReference>
<evidence type="ECO:0000313" key="4">
    <source>
        <dbReference type="Proteomes" id="UP000199001"/>
    </source>
</evidence>
<dbReference type="RefSeq" id="WP_176737440.1">
    <property type="nucleotide sequence ID" value="NZ_FMHZ01000002.1"/>
</dbReference>
<reference evidence="4" key="1">
    <citation type="submission" date="2016-06" db="EMBL/GenBank/DDBJ databases">
        <authorList>
            <person name="Varghese N."/>
            <person name="Submissions Spin"/>
        </authorList>
    </citation>
    <scope>NUCLEOTIDE SEQUENCE [LARGE SCALE GENOMIC DNA]</scope>
    <source>
        <strain evidence="4">DSM 43903</strain>
    </source>
</reference>
<dbReference type="InterPro" id="IPR000868">
    <property type="entry name" value="Isochorismatase-like_dom"/>
</dbReference>
<evidence type="ECO:0000256" key="1">
    <source>
        <dbReference type="ARBA" id="ARBA00022801"/>
    </source>
</evidence>
<dbReference type="CDD" id="cd00431">
    <property type="entry name" value="cysteine_hydrolases"/>
    <property type="match status" value="1"/>
</dbReference>
<feature type="domain" description="Isochorismatase-like" evidence="2">
    <location>
        <begin position="3"/>
        <end position="158"/>
    </location>
</feature>
<dbReference type="GO" id="GO:0016787">
    <property type="term" value="F:hydrolase activity"/>
    <property type="evidence" value="ECO:0007669"/>
    <property type="project" value="UniProtKB-KW"/>
</dbReference>
<dbReference type="PANTHER" id="PTHR43540">
    <property type="entry name" value="PEROXYUREIDOACRYLATE/UREIDOACRYLATE AMIDOHYDROLASE-RELATED"/>
    <property type="match status" value="1"/>
</dbReference>
<dbReference type="AlphaFoldDB" id="A0A1C6VXA8"/>
<dbReference type="Gene3D" id="3.40.50.850">
    <property type="entry name" value="Isochorismatase-like"/>
    <property type="match status" value="1"/>
</dbReference>
<accession>A0A1C6VXA8</accession>
<evidence type="ECO:0000313" key="3">
    <source>
        <dbReference type="EMBL" id="SCL70948.1"/>
    </source>
</evidence>
<dbReference type="InterPro" id="IPR036380">
    <property type="entry name" value="Isochorismatase-like_sf"/>
</dbReference>
<gene>
    <name evidence="3" type="ORF">GA0070606_5564</name>
</gene>
<name>A0A1C6VXA8_9ACTN</name>
<dbReference type="Pfam" id="PF00857">
    <property type="entry name" value="Isochorismatase"/>
    <property type="match status" value="1"/>
</dbReference>
<sequence>MTTALILIDLQEWVVERYAPDGGTAAARAAERARRSFRRSGDLVVHVRHLALDGSDGGPGSATTRFVDEVTVEDGEPVVDKYDRSAFAGTALHDTLRAHAVDDVVLAGLVTEGGIASTAVDALRLGYEVSVLLPAIAANTPEGHRRTLDDLRDRGVTLRA</sequence>
<dbReference type="EMBL" id="FMHZ01000002">
    <property type="protein sequence ID" value="SCL70948.1"/>
    <property type="molecule type" value="Genomic_DNA"/>
</dbReference>
<dbReference type="SUPFAM" id="SSF52499">
    <property type="entry name" value="Isochorismatase-like hydrolases"/>
    <property type="match status" value="1"/>
</dbReference>
<keyword evidence="4" id="KW-1185">Reference proteome</keyword>